<dbReference type="PANTHER" id="PTHR12389:SF0">
    <property type="entry name" value="E3 UBIQUITIN-PROTEIN LIGASE LISTERIN"/>
    <property type="match status" value="1"/>
</dbReference>
<evidence type="ECO:0000256" key="5">
    <source>
        <dbReference type="ARBA" id="ARBA00012483"/>
    </source>
</evidence>
<keyword evidence="7" id="KW-0963">Cytoplasm</keyword>
<dbReference type="GO" id="GO:1990116">
    <property type="term" value="P:ribosome-associated ubiquitin-dependent protein catabolic process"/>
    <property type="evidence" value="ECO:0007669"/>
    <property type="project" value="UniProtKB-UniRule"/>
</dbReference>
<dbReference type="GO" id="GO:0016567">
    <property type="term" value="P:protein ubiquitination"/>
    <property type="evidence" value="ECO:0007669"/>
    <property type="project" value="UniProtKB-UniPathway"/>
</dbReference>
<dbReference type="Gene3D" id="1.25.10.10">
    <property type="entry name" value="Leucine-rich Repeat Variant"/>
    <property type="match status" value="1"/>
</dbReference>
<keyword evidence="11 15" id="KW-0863">Zinc-finger</keyword>
<evidence type="ECO:0000256" key="3">
    <source>
        <dbReference type="ARBA" id="ARBA00004906"/>
    </source>
</evidence>
<dbReference type="InterPro" id="IPR016024">
    <property type="entry name" value="ARM-type_fold"/>
</dbReference>
<dbReference type="InterPro" id="IPR054476">
    <property type="entry name" value="Ltn1_N"/>
</dbReference>
<dbReference type="Proteomes" id="UP001287286">
    <property type="component" value="Unassembled WGS sequence"/>
</dbReference>
<evidence type="ECO:0000256" key="15">
    <source>
        <dbReference type="PROSITE-ProRule" id="PRU00175"/>
    </source>
</evidence>
<name>A0A179HEN6_PURLI</name>
<dbReference type="InterPro" id="IPR039804">
    <property type="entry name" value="RING-CH-C4HC3_LTN1"/>
</dbReference>
<comment type="caution">
    <text evidence="19">The sequence shown here is derived from an EMBL/GenBank/DDBJ whole genome shotgun (WGS) entry which is preliminary data.</text>
</comment>
<dbReference type="GO" id="GO:0072344">
    <property type="term" value="P:rescue of stalled ribosome"/>
    <property type="evidence" value="ECO:0007669"/>
    <property type="project" value="UniProtKB-UniRule"/>
</dbReference>
<evidence type="ECO:0000256" key="11">
    <source>
        <dbReference type="ARBA" id="ARBA00022771"/>
    </source>
</evidence>
<dbReference type="SMART" id="SM01197">
    <property type="entry name" value="FANCL_C"/>
    <property type="match status" value="1"/>
</dbReference>
<evidence type="ECO:0000256" key="1">
    <source>
        <dbReference type="ARBA" id="ARBA00000900"/>
    </source>
</evidence>
<keyword evidence="10" id="KW-0677">Repeat</keyword>
<evidence type="ECO:0000256" key="6">
    <source>
        <dbReference type="ARBA" id="ARBA00017157"/>
    </source>
</evidence>
<comment type="function">
    <text evidence="16">E3 ubiquitin-protein ligase. Component of the ribosome quality control complex (RQC), a ribosome-associated complex that mediates ubiquitination and extraction of incompletely synthesized nascent chains for proteasomal degradation.</text>
</comment>
<evidence type="ECO:0000313" key="19">
    <source>
        <dbReference type="EMBL" id="OAQ87953.1"/>
    </source>
</evidence>
<dbReference type="SMART" id="SM00184">
    <property type="entry name" value="RING"/>
    <property type="match status" value="1"/>
</dbReference>
<dbReference type="InterPro" id="IPR057030">
    <property type="entry name" value="TPR_Rkr-1"/>
</dbReference>
<dbReference type="EC" id="2.3.2.27" evidence="5 16"/>
<sequence length="1620" mass="178580">MSRAPLGKGGGARSAFGGAATGSSLSYLAEPPSFAAVSDPNVVVSLKNVLKKDSTTKAKALEDLLQHVQAHPHEQGGGVEDALLDIWTQLYPRISIDNSRRVRELSHTLQFELLKSARKRMERHLPKVVGAWLSGLYDRDRVVARAANDGLSSFLNTPEKVSGFWHKCRAQILDYATDAIQETKDTLSDERSTTAEESEAKYFRVVTASLSLVLGLLQLRDAGLEQLRDKYDAYFSEDVVWKAVTFNDQQVRKAVCQLLFVCLERRLPYADSVKARQAFVTGGLKTTQAGSALEYVRALTKLTQHAPSIWEGSPKDKKSPFTRLQAFIAKGSQGSPPKYWECLDQLLAQLPTNVLTVDASSGLLSSLTSGITSRDGARTNTSFSWKCFVDATKRCLKPLSDDDRLAIAKEHLFPLFEHFLFSVSGKPTAIPLGPNAMSVIVDIDVGLLNASPRLAEAVAAEWDRLGTQLCTNISASLPEVSKNYHTSQAQIAEESRRWFGLIGLLHGEREKSNAVDHTAIPSAKVVSQCLMLLESRNLKPFGASQAVEYSLSTAPHLFEGDLGRRVGNFLQSAAEDSMDRVMQSASSQSLFACLRIFGSIPGQQESYQAVWHAWTLASLGLADPERRNLALTYLVSQHRASSFAHSTPGLQETILEQARLAAEMDIGANSHSLALVRAALEHKAVQPDVCRRIARESVTLLSAGPQYPESILEVLEAVATSDPELFAEDEAIRTELVSLLLGLAELSDSTVSEKTARLRLLVDGQSKGSLPVVEIIQSNLDRAGPQSLEISTLVSQAKAAAGADVPWEDILPSTNAWMAELSPFLDQPPNPSLTITCSIGGALALGKPGAAPSSSQNRVPRDRKGRSVPVRMALYTCELLSAGTPIIHLPRQFHVELLYLQYLSLQLVSDQMTTTEADGLWQNLNSGDAATEAEELVTMSRRMLNGIASAAHQWHNSTDESISGVANGLIELAMNEATEFSPRGVYSARILSEWLQALTDAHGLPAGTEERFLRSDFLRAKPETVLVAAALVTGFGEHLRASKAISNFCNRLVSDIAAANVADGERTIMTLALFTLCAQVYDIGELPVANNRIVFAAKQITSWADDLDVLDPNLCAEMCRTLTWLLPCMRDVYGSYWEKALQLCIGLWERAGQLVLPQALPFIYSSLKLYRALEGIQEPNDDLQEALRDFSAAKSSGLVELLKLPRDSTSQPLQIVDEMICRELDTIPVSRIPDPVSLFPLVASESQDIQTAAFDMLHRKIPEQQEQQALDILLDKKDARLPDELLSLLLDPPTLDKFSDEALAEFPSTIRCYLFTWKLLFDAFAASVFKVRNDYTEHLKTGDYVNPFLEFLFDVLGHSAAHPLNLDKEGLGTHEICNYDTALAEAEPAEKSLHWLLVHLYYLTLKYIPGLFRTWYIDCRSKQTKMAVESWTTKYFSPLVISDTLDGVQAWADKQEAPAGDEQELLVKVSKPAKEVTAAYDVDESQASIGIKLPSSYPIEGVTVFGLHRVAVSERKWQGWIMTTQGVITFSNGSIIDGLQVFKRNIIGALKGQSECAICYSIISTDKRTPDKRCTTCKNLFHRTCLYKWFQTSNQNTCPLCRNPIDYLGADTQKRRPELR</sequence>
<keyword evidence="21" id="KW-1185">Reference proteome</keyword>
<evidence type="ECO:0000256" key="10">
    <source>
        <dbReference type="ARBA" id="ARBA00022737"/>
    </source>
</evidence>
<dbReference type="OrthoDB" id="6108at2759"/>
<dbReference type="Pfam" id="PF13639">
    <property type="entry name" value="zf-RING_2"/>
    <property type="match status" value="1"/>
</dbReference>
<organism evidence="19 20">
    <name type="scientific">Purpureocillium lilacinum</name>
    <name type="common">Paecilomyces lilacinus</name>
    <dbReference type="NCBI Taxonomy" id="33203"/>
    <lineage>
        <taxon>Eukaryota</taxon>
        <taxon>Fungi</taxon>
        <taxon>Dikarya</taxon>
        <taxon>Ascomycota</taxon>
        <taxon>Pezizomycotina</taxon>
        <taxon>Sordariomycetes</taxon>
        <taxon>Hypocreomycetidae</taxon>
        <taxon>Hypocreales</taxon>
        <taxon>Ophiocordycipitaceae</taxon>
        <taxon>Purpureocillium</taxon>
    </lineage>
</organism>
<dbReference type="EMBL" id="LSBH01000001">
    <property type="protein sequence ID" value="OAQ87953.1"/>
    <property type="molecule type" value="Genomic_DNA"/>
</dbReference>
<dbReference type="Pfam" id="PF23280">
    <property type="entry name" value="TPR_26"/>
    <property type="match status" value="1"/>
</dbReference>
<evidence type="ECO:0000256" key="9">
    <source>
        <dbReference type="ARBA" id="ARBA00022723"/>
    </source>
</evidence>
<dbReference type="GO" id="GO:0005829">
    <property type="term" value="C:cytosol"/>
    <property type="evidence" value="ECO:0007669"/>
    <property type="project" value="UniProtKB-SubCell"/>
</dbReference>
<comment type="similarity">
    <text evidence="4 16">Belongs to the LTN1 family.</text>
</comment>
<comment type="pathway">
    <text evidence="3 16">Protein modification; protein ubiquitination.</text>
</comment>
<keyword evidence="13 16" id="KW-0862">Zinc</keyword>
<evidence type="ECO:0000259" key="17">
    <source>
        <dbReference type="PROSITE" id="PS50089"/>
    </source>
</evidence>
<evidence type="ECO:0000256" key="13">
    <source>
        <dbReference type="ARBA" id="ARBA00022833"/>
    </source>
</evidence>
<dbReference type="CDD" id="cd16491">
    <property type="entry name" value="RING-CH-C4HC3_LTN1"/>
    <property type="match status" value="1"/>
</dbReference>
<dbReference type="SMART" id="SM00744">
    <property type="entry name" value="RINGv"/>
    <property type="match status" value="1"/>
</dbReference>
<evidence type="ECO:0000256" key="7">
    <source>
        <dbReference type="ARBA" id="ARBA00022490"/>
    </source>
</evidence>
<dbReference type="GO" id="GO:0043023">
    <property type="term" value="F:ribosomal large subunit binding"/>
    <property type="evidence" value="ECO:0007669"/>
    <property type="project" value="TreeGrafter"/>
</dbReference>
<dbReference type="InterPro" id="IPR011016">
    <property type="entry name" value="Znf_RING-CH"/>
</dbReference>
<comment type="subcellular location">
    <subcellularLocation>
        <location evidence="2">Cytoplasm</location>
        <location evidence="2">Cytosol</location>
    </subcellularLocation>
</comment>
<evidence type="ECO:0000256" key="16">
    <source>
        <dbReference type="RuleBase" id="RU367090"/>
    </source>
</evidence>
<evidence type="ECO:0000256" key="14">
    <source>
        <dbReference type="ARBA" id="ARBA00055150"/>
    </source>
</evidence>
<dbReference type="InterPro" id="IPR039795">
    <property type="entry name" value="LTN1/Rkr1"/>
</dbReference>
<dbReference type="GO" id="GO:0008270">
    <property type="term" value="F:zinc ion binding"/>
    <property type="evidence" value="ECO:0007669"/>
    <property type="project" value="UniProtKB-KW"/>
</dbReference>
<dbReference type="GO" id="GO:1990112">
    <property type="term" value="C:RQC complex"/>
    <property type="evidence" value="ECO:0007669"/>
    <property type="project" value="UniProtKB-UniRule"/>
</dbReference>
<dbReference type="InterPro" id="IPR054478">
    <property type="entry name" value="LTN1_UBC"/>
</dbReference>
<dbReference type="Pfam" id="PF23009">
    <property type="entry name" value="UBC_like"/>
    <property type="match status" value="1"/>
</dbReference>
<dbReference type="Pfam" id="PF22958">
    <property type="entry name" value="Ltn1_1st"/>
    <property type="match status" value="1"/>
</dbReference>
<evidence type="ECO:0000256" key="8">
    <source>
        <dbReference type="ARBA" id="ARBA00022679"/>
    </source>
</evidence>
<dbReference type="Pfam" id="PF22999">
    <property type="entry name" value="LTN1_E3_ligase_6th"/>
    <property type="match status" value="1"/>
</dbReference>
<evidence type="ECO:0000256" key="2">
    <source>
        <dbReference type="ARBA" id="ARBA00004514"/>
    </source>
</evidence>
<feature type="domain" description="RING-type" evidence="17">
    <location>
        <begin position="1556"/>
        <end position="1602"/>
    </location>
</feature>
<dbReference type="Proteomes" id="UP000078240">
    <property type="component" value="Unassembled WGS sequence"/>
</dbReference>
<comment type="function">
    <text evidence="14">E3 ubiquitin-protein ligase component of the ribosome quality control complex (RQC), a ribosome-associated complex that mediates ubiquitination and extraction of incompletely synthesized nascent chains for proteasomal degradation. Mediates ubiquitination of proteins derived from mRNAs lacking stop codons (non-stop proteins) and other translation arrest products induced by poly-lysine sequences and tandem rare codons. Ubiquitination leads to CDC48 recruitment for extraction and degradation of the incomplete translation product. May indirectly play a role in chromatin function and transcription.</text>
</comment>
<reference evidence="18" key="2">
    <citation type="submission" date="2023-11" db="EMBL/GenBank/DDBJ databases">
        <authorList>
            <person name="Beijen E."/>
            <person name="Ohm R.A."/>
        </authorList>
    </citation>
    <scope>NUCLEOTIDE SEQUENCE</scope>
    <source>
        <strain evidence="18">CBS 150709</strain>
    </source>
</reference>
<dbReference type="InterPro" id="IPR013083">
    <property type="entry name" value="Znf_RING/FYVE/PHD"/>
</dbReference>
<evidence type="ECO:0000256" key="4">
    <source>
        <dbReference type="ARBA" id="ARBA00007997"/>
    </source>
</evidence>
<dbReference type="SUPFAM" id="SSF48371">
    <property type="entry name" value="ARM repeat"/>
    <property type="match status" value="1"/>
</dbReference>
<evidence type="ECO:0000313" key="21">
    <source>
        <dbReference type="Proteomes" id="UP001287286"/>
    </source>
</evidence>
<dbReference type="SUPFAM" id="SSF57850">
    <property type="entry name" value="RING/U-box"/>
    <property type="match status" value="1"/>
</dbReference>
<dbReference type="PROSITE" id="PS50089">
    <property type="entry name" value="ZF_RING_2"/>
    <property type="match status" value="1"/>
</dbReference>
<dbReference type="FunFam" id="3.30.40.10:FF:000038">
    <property type="entry name" value="E3 ubiquitin-protein ligase listerin"/>
    <property type="match status" value="1"/>
</dbReference>
<comment type="catalytic activity">
    <reaction evidence="1 16">
        <text>S-ubiquitinyl-[E2 ubiquitin-conjugating enzyme]-L-cysteine + [acceptor protein]-L-lysine = [E2 ubiquitin-conjugating enzyme]-L-cysteine + N(6)-ubiquitinyl-[acceptor protein]-L-lysine.</text>
        <dbReference type="EC" id="2.3.2.27"/>
    </reaction>
</comment>
<protein>
    <recommendedName>
        <fullName evidence="6 16">E3 ubiquitin-protein ligase listerin</fullName>
        <ecNumber evidence="5 16">2.3.2.27</ecNumber>
    </recommendedName>
    <alternativeName>
        <fullName evidence="16">RING-type E3 ubiquitin transferase listerin</fullName>
    </alternativeName>
</protein>
<dbReference type="EMBL" id="JAWRVI010000013">
    <property type="protein sequence ID" value="KAK4090965.1"/>
    <property type="molecule type" value="Genomic_DNA"/>
</dbReference>
<keyword evidence="12 16" id="KW-0833">Ubl conjugation pathway</keyword>
<comment type="subunit">
    <text evidence="16">Component of the ribosome quality control complex (RQC).</text>
</comment>
<accession>A0A179HEN6</accession>
<dbReference type="Gene3D" id="3.30.40.10">
    <property type="entry name" value="Zinc/RING finger domain, C3HC4 (zinc finger)"/>
    <property type="match status" value="1"/>
</dbReference>
<dbReference type="InterPro" id="IPR011989">
    <property type="entry name" value="ARM-like"/>
</dbReference>
<evidence type="ECO:0000256" key="12">
    <source>
        <dbReference type="ARBA" id="ARBA00022786"/>
    </source>
</evidence>
<reference evidence="19 20" key="1">
    <citation type="submission" date="2016-01" db="EMBL/GenBank/DDBJ databases">
        <title>Biosynthesis of antibiotic leucinostatins and their inhibition on Phytophthora in bio-control Purpureocillium lilacinum.</title>
        <authorList>
            <person name="Wang G."/>
            <person name="Liu Z."/>
            <person name="Lin R."/>
            <person name="Li E."/>
            <person name="Mao Z."/>
            <person name="Ling J."/>
            <person name="Yin W."/>
            <person name="Xie B."/>
        </authorList>
    </citation>
    <scope>NUCLEOTIDE SEQUENCE [LARGE SCALE GENOMIC DNA]</scope>
    <source>
        <strain evidence="19">PLBJ-1</strain>
    </source>
</reference>
<keyword evidence="8 16" id="KW-0808">Transferase</keyword>
<dbReference type="UniPathway" id="UPA00143"/>
<reference evidence="18 21" key="3">
    <citation type="journal article" date="2024" name="Microbiol. Resour. Announc.">
        <title>Genome annotations for the ascomycete fungi Trichoderma harzianum, Trichoderma aggressivum, and Purpureocillium lilacinum.</title>
        <authorList>
            <person name="Beijen E.P.W."/>
            <person name="Ohm R.A."/>
        </authorList>
    </citation>
    <scope>NUCLEOTIDE SEQUENCE [LARGE SCALE GENOMIC DNA]</scope>
    <source>
        <strain evidence="18 21">CBS 150709</strain>
    </source>
</reference>
<evidence type="ECO:0000313" key="18">
    <source>
        <dbReference type="EMBL" id="KAK4090965.1"/>
    </source>
</evidence>
<gene>
    <name evidence="18" type="ORF">Purlil1_4545</name>
    <name evidence="19" type="ORF">VFPBJ_01994</name>
</gene>
<dbReference type="InterPro" id="IPR001841">
    <property type="entry name" value="Znf_RING"/>
</dbReference>
<dbReference type="GO" id="GO:0061630">
    <property type="term" value="F:ubiquitin protein ligase activity"/>
    <property type="evidence" value="ECO:0007669"/>
    <property type="project" value="UniProtKB-UniRule"/>
</dbReference>
<evidence type="ECO:0000313" key="20">
    <source>
        <dbReference type="Proteomes" id="UP000078240"/>
    </source>
</evidence>
<dbReference type="InterPro" id="IPR054477">
    <property type="entry name" value="LTN1_E3_ligase_6th"/>
</dbReference>
<dbReference type="PANTHER" id="PTHR12389">
    <property type="entry name" value="ZINC FINGER PROTEIN 294"/>
    <property type="match status" value="1"/>
</dbReference>
<keyword evidence="9 16" id="KW-0479">Metal-binding</keyword>
<proteinExistence type="inferred from homology"/>